<proteinExistence type="predicted"/>
<dbReference type="InterPro" id="IPR051210">
    <property type="entry name" value="Ub_ligase/GEF_domain"/>
</dbReference>
<dbReference type="AlphaFoldDB" id="A0A316I8E4"/>
<organism evidence="3 4">
    <name type="scientific">Fulvimonas soli</name>
    <dbReference type="NCBI Taxonomy" id="155197"/>
    <lineage>
        <taxon>Bacteria</taxon>
        <taxon>Pseudomonadati</taxon>
        <taxon>Pseudomonadota</taxon>
        <taxon>Gammaproteobacteria</taxon>
        <taxon>Lysobacterales</taxon>
        <taxon>Rhodanobacteraceae</taxon>
        <taxon>Fulvimonas</taxon>
    </lineage>
</organism>
<evidence type="ECO:0000256" key="2">
    <source>
        <dbReference type="SAM" id="Phobius"/>
    </source>
</evidence>
<dbReference type="PROSITE" id="PS00626">
    <property type="entry name" value="RCC1_2"/>
    <property type="match status" value="1"/>
</dbReference>
<name>A0A316I8E4_9GAMM</name>
<dbReference type="Proteomes" id="UP000245812">
    <property type="component" value="Unassembled WGS sequence"/>
</dbReference>
<gene>
    <name evidence="3" type="ORF">C7456_10499</name>
</gene>
<comment type="caution">
    <text evidence="3">The sequence shown here is derived from an EMBL/GenBank/DDBJ whole genome shotgun (WGS) entry which is preliminary data.</text>
</comment>
<keyword evidence="1" id="KW-0677">Repeat</keyword>
<dbReference type="PRINTS" id="PR00633">
    <property type="entry name" value="RCCNDNSATION"/>
</dbReference>
<keyword evidence="4" id="KW-1185">Reference proteome</keyword>
<dbReference type="InterPro" id="IPR000408">
    <property type="entry name" value="Reg_chr_condens"/>
</dbReference>
<accession>A0A316I8E4</accession>
<keyword evidence="2" id="KW-1133">Transmembrane helix</keyword>
<dbReference type="InterPro" id="IPR009091">
    <property type="entry name" value="RCC1/BLIP-II"/>
</dbReference>
<feature type="transmembrane region" description="Helical" evidence="2">
    <location>
        <begin position="155"/>
        <end position="172"/>
    </location>
</feature>
<dbReference type="PANTHER" id="PTHR22870:SF408">
    <property type="entry name" value="OS09G0560450 PROTEIN"/>
    <property type="match status" value="1"/>
</dbReference>
<sequence>MKTDHAAQCCFFTAEDACRIALQAYYAALKCIEPPPGEPWMIDGDPWAGPADLADAFHGQIEARLSLLALDRLGDFLLPVSQWDVVNVAAEIAPEKMAPIIADRARANAEIDAEFLGLGLNRLPPSDNVVHNQTERGGRKCDLSRPEISMNRRSVVILLLALLGLWGVRHALDHRRSTAMPGASVPDPGFCPRFGANPPQRLPVLRDIVSISFVSSRLVAVDRQGNVWTYFRGESNCDDPAPVKVLAADTARKLYPTAGLPRAVQRSSVLMDGQAIISLGLEFPDRCDAVNSKCLPSDTVGFGGIVALAAGDRHMLVARDDGSLWSSGMNDCGQLGREDDSAYADHFRQVPGMSNIVAVAAGMRSSMALDTGGVVFTWGNLSNPLFSSPTSPPVAGNPYCPYQDIEWAGHRLSGARDDYPREVASLPRIRQIATYYASDLALDSKGQVWGWGFNTCGQLGVNPGQGPDRIEYYIEHPRRIEGLPPIQAIASGKRHSLALDGDGRVWAWGENADSELGPRLDLSGSPACDNEYGRGDRAGFSAAPRIVPGIGKAVAIAAGYNSSAAIDENGDVWVWGRH</sequence>
<keyword evidence="2" id="KW-0472">Membrane</keyword>
<dbReference type="Pfam" id="PF13540">
    <property type="entry name" value="RCC1_2"/>
    <property type="match status" value="2"/>
</dbReference>
<dbReference type="Gene3D" id="2.130.10.30">
    <property type="entry name" value="Regulator of chromosome condensation 1/beta-lactamase-inhibitor protein II"/>
    <property type="match status" value="2"/>
</dbReference>
<evidence type="ECO:0000313" key="4">
    <source>
        <dbReference type="Proteomes" id="UP000245812"/>
    </source>
</evidence>
<reference evidence="3 4" key="1">
    <citation type="submission" date="2018-05" db="EMBL/GenBank/DDBJ databases">
        <title>Genomic Encyclopedia of Type Strains, Phase IV (KMG-IV): sequencing the most valuable type-strain genomes for metagenomic binning, comparative biology and taxonomic classification.</title>
        <authorList>
            <person name="Goeker M."/>
        </authorList>
    </citation>
    <scope>NUCLEOTIDE SEQUENCE [LARGE SCALE GENOMIC DNA]</scope>
    <source>
        <strain evidence="3 4">DSM 14263</strain>
    </source>
</reference>
<dbReference type="SUPFAM" id="SSF50985">
    <property type="entry name" value="RCC1/BLIP-II"/>
    <property type="match status" value="1"/>
</dbReference>
<dbReference type="EMBL" id="QGHC01000004">
    <property type="protein sequence ID" value="PWK89748.1"/>
    <property type="molecule type" value="Genomic_DNA"/>
</dbReference>
<keyword evidence="2" id="KW-0812">Transmembrane</keyword>
<dbReference type="PROSITE" id="PS50012">
    <property type="entry name" value="RCC1_3"/>
    <property type="match status" value="3"/>
</dbReference>
<dbReference type="RefSeq" id="WP_170120188.1">
    <property type="nucleotide sequence ID" value="NZ_MSZV01000007.1"/>
</dbReference>
<evidence type="ECO:0000256" key="1">
    <source>
        <dbReference type="ARBA" id="ARBA00022737"/>
    </source>
</evidence>
<protein>
    <submittedName>
        <fullName evidence="3">Alpha-tubulin suppressor-like RCC1 family protein</fullName>
    </submittedName>
</protein>
<evidence type="ECO:0000313" key="3">
    <source>
        <dbReference type="EMBL" id="PWK89748.1"/>
    </source>
</evidence>
<dbReference type="PANTHER" id="PTHR22870">
    <property type="entry name" value="REGULATOR OF CHROMOSOME CONDENSATION"/>
    <property type="match status" value="1"/>
</dbReference>
<dbReference type="Pfam" id="PF00415">
    <property type="entry name" value="RCC1"/>
    <property type="match status" value="1"/>
</dbReference>